<keyword evidence="5" id="KW-1133">Transmembrane helix</keyword>
<feature type="domain" description="Methyl-accepting transducer" evidence="6">
    <location>
        <begin position="265"/>
        <end position="501"/>
    </location>
</feature>
<dbReference type="GO" id="GO:0016020">
    <property type="term" value="C:membrane"/>
    <property type="evidence" value="ECO:0007669"/>
    <property type="project" value="UniProtKB-SubCell"/>
</dbReference>
<dbReference type="InterPro" id="IPR004090">
    <property type="entry name" value="Chemotax_Me-accpt_rcpt"/>
</dbReference>
<dbReference type="PROSITE" id="PS50111">
    <property type="entry name" value="CHEMOTAXIS_TRANSDUC_2"/>
    <property type="match status" value="1"/>
</dbReference>
<keyword evidence="5" id="KW-0812">Transmembrane</keyword>
<proteinExistence type="inferred from homology"/>
<evidence type="ECO:0000256" key="3">
    <source>
        <dbReference type="ARBA" id="ARBA00029447"/>
    </source>
</evidence>
<dbReference type="AlphaFoldDB" id="A0A4U0Q412"/>
<comment type="subcellular location">
    <subcellularLocation>
        <location evidence="1">Membrane</location>
    </subcellularLocation>
</comment>
<gene>
    <name evidence="8" type="ORF">FAZ21_07765</name>
</gene>
<comment type="similarity">
    <text evidence="3">Belongs to the methyl-accepting chemotaxis (MCP) protein family.</text>
</comment>
<dbReference type="SUPFAM" id="SSF58104">
    <property type="entry name" value="Methyl-accepting chemotaxis protein (MCP) signaling domain"/>
    <property type="match status" value="1"/>
</dbReference>
<organism evidence="8 9">
    <name type="scientific">Chitiniphilus eburneus</name>
    <dbReference type="NCBI Taxonomy" id="2571148"/>
    <lineage>
        <taxon>Bacteria</taxon>
        <taxon>Pseudomonadati</taxon>
        <taxon>Pseudomonadota</taxon>
        <taxon>Betaproteobacteria</taxon>
        <taxon>Neisseriales</taxon>
        <taxon>Chitinibacteraceae</taxon>
        <taxon>Chitiniphilus</taxon>
    </lineage>
</organism>
<dbReference type="Proteomes" id="UP000310016">
    <property type="component" value="Unassembled WGS sequence"/>
</dbReference>
<keyword evidence="9" id="KW-1185">Reference proteome</keyword>
<dbReference type="Pfam" id="PF12729">
    <property type="entry name" value="4HB_MCP_1"/>
    <property type="match status" value="1"/>
</dbReference>
<dbReference type="Pfam" id="PF00015">
    <property type="entry name" value="MCPsignal"/>
    <property type="match status" value="1"/>
</dbReference>
<dbReference type="SMART" id="SM00304">
    <property type="entry name" value="HAMP"/>
    <property type="match status" value="1"/>
</dbReference>
<feature type="domain" description="HAMP" evidence="7">
    <location>
        <begin position="207"/>
        <end position="260"/>
    </location>
</feature>
<dbReference type="OrthoDB" id="9179351at2"/>
<name>A0A4U0Q412_9NEIS</name>
<evidence type="ECO:0000313" key="9">
    <source>
        <dbReference type="Proteomes" id="UP000310016"/>
    </source>
</evidence>
<feature type="transmembrane region" description="Helical" evidence="5">
    <location>
        <begin position="180"/>
        <end position="200"/>
    </location>
</feature>
<evidence type="ECO:0000313" key="8">
    <source>
        <dbReference type="EMBL" id="TJZ74842.1"/>
    </source>
</evidence>
<dbReference type="InterPro" id="IPR003660">
    <property type="entry name" value="HAMP_dom"/>
</dbReference>
<dbReference type="InterPro" id="IPR004089">
    <property type="entry name" value="MCPsignal_dom"/>
</dbReference>
<dbReference type="PANTHER" id="PTHR32089:SF112">
    <property type="entry name" value="LYSOZYME-LIKE PROTEIN-RELATED"/>
    <property type="match status" value="1"/>
</dbReference>
<dbReference type="PROSITE" id="PS50885">
    <property type="entry name" value="HAMP"/>
    <property type="match status" value="1"/>
</dbReference>
<keyword evidence="5" id="KW-0472">Membrane</keyword>
<dbReference type="PRINTS" id="PR00260">
    <property type="entry name" value="CHEMTRNSDUCR"/>
</dbReference>
<evidence type="ECO:0000256" key="1">
    <source>
        <dbReference type="ARBA" id="ARBA00004370"/>
    </source>
</evidence>
<evidence type="ECO:0000256" key="5">
    <source>
        <dbReference type="SAM" id="Phobius"/>
    </source>
</evidence>
<protein>
    <submittedName>
        <fullName evidence="8">Methyl-accepting chemotaxis protein</fullName>
    </submittedName>
</protein>
<dbReference type="FunFam" id="1.10.287.950:FF:000001">
    <property type="entry name" value="Methyl-accepting chemotaxis sensory transducer"/>
    <property type="match status" value="1"/>
</dbReference>
<dbReference type="CDD" id="cd11386">
    <property type="entry name" value="MCP_signal"/>
    <property type="match status" value="1"/>
</dbReference>
<dbReference type="PANTHER" id="PTHR32089">
    <property type="entry name" value="METHYL-ACCEPTING CHEMOTAXIS PROTEIN MCPB"/>
    <property type="match status" value="1"/>
</dbReference>
<dbReference type="GO" id="GO:0007165">
    <property type="term" value="P:signal transduction"/>
    <property type="evidence" value="ECO:0007669"/>
    <property type="project" value="UniProtKB-KW"/>
</dbReference>
<evidence type="ECO:0000259" key="7">
    <source>
        <dbReference type="PROSITE" id="PS50885"/>
    </source>
</evidence>
<dbReference type="EMBL" id="SUMF01000005">
    <property type="protein sequence ID" value="TJZ74842.1"/>
    <property type="molecule type" value="Genomic_DNA"/>
</dbReference>
<evidence type="ECO:0000256" key="4">
    <source>
        <dbReference type="PROSITE-ProRule" id="PRU00284"/>
    </source>
</evidence>
<dbReference type="GO" id="GO:0004888">
    <property type="term" value="F:transmembrane signaling receptor activity"/>
    <property type="evidence" value="ECO:0007669"/>
    <property type="project" value="InterPro"/>
</dbReference>
<reference evidence="8 9" key="1">
    <citation type="submission" date="2019-04" db="EMBL/GenBank/DDBJ databases">
        <title>Chitiniphilus eburnea sp. nov., a novel chitinolytic bacterium isolated from aquaculture sludge.</title>
        <authorList>
            <person name="Sheng M."/>
        </authorList>
    </citation>
    <scope>NUCLEOTIDE SEQUENCE [LARGE SCALE GENOMIC DNA]</scope>
    <source>
        <strain evidence="8 9">HX-2-15</strain>
    </source>
</reference>
<comment type="caution">
    <text evidence="8">The sequence shown here is derived from an EMBL/GenBank/DDBJ whole genome shotgun (WGS) entry which is preliminary data.</text>
</comment>
<keyword evidence="2 4" id="KW-0807">Transducer</keyword>
<dbReference type="Gene3D" id="1.10.287.950">
    <property type="entry name" value="Methyl-accepting chemotaxis protein"/>
    <property type="match status" value="1"/>
</dbReference>
<sequence length="537" mass="57783">MKIGTRVRSLGVAGLLAVAITAATAWLFIERARVPVANLTDNVIPTLELVTQLNVEFANTRRELLVHVLSQDAAAMQRVEQSFNQSEKVLHEHLALYNKSLSDDTDQRNSDNFRRELDQYFVLAHQVIQASSGQQKEAAMQQALGPGAAQANKVFESLDAMGDYYTVLTNRSQQTINSSFSTLLATLAGVFLVAAIGLLLTSELITRSVVGPLLRLRDFVTHVAHQYEFTRRLGVAAHDEVGETSRAFDQLLDTMQSSLRDLSSIGGKVGANAGEVATASTELSTASQRVSESTTSMAAAIEEVTVSINHVADRAENTDEIARSAGRSASDGGAVIGETIERINQIAGRVQDSSTYISSLVERTANIGSVVNTIKEIADQTNLLALNAAIEAARAGEMGRGFAVVADEVRKLAERTASSTAEITSTVSAIQHEANQTVDAMQRAVREVEEGVGHAGQANSAIQQIRQNTESVVDEVGQISSAMREQSTASTAMAQEIEKVAQMSEQTSAAALRTSEASNDLHNLAREMQQVIDRYRV</sequence>
<evidence type="ECO:0000259" key="6">
    <source>
        <dbReference type="PROSITE" id="PS50111"/>
    </source>
</evidence>
<dbReference type="GO" id="GO:0006935">
    <property type="term" value="P:chemotaxis"/>
    <property type="evidence" value="ECO:0007669"/>
    <property type="project" value="InterPro"/>
</dbReference>
<dbReference type="SMART" id="SM00283">
    <property type="entry name" value="MA"/>
    <property type="match status" value="1"/>
</dbReference>
<accession>A0A4U0Q412</accession>
<dbReference type="InterPro" id="IPR024478">
    <property type="entry name" value="HlyB_4HB_MCP"/>
</dbReference>
<evidence type="ECO:0000256" key="2">
    <source>
        <dbReference type="ARBA" id="ARBA00023224"/>
    </source>
</evidence>